<evidence type="ECO:0000256" key="1">
    <source>
        <dbReference type="SAM" id="MobiDB-lite"/>
    </source>
</evidence>
<sequence>MADAAYYETVTNKSTFKKHFTAEQRVPFVKLDYVAANKWGRPELFGLAVKPKIVQHLPVLSEFKPSSNGPTPKEIEKFIKGPDSNYMSRSELSLVRDPTIGDSLGRAWAALARFTAPYDEPQSDEQGDAETGSKSKRTRVQTRQEDYVDSSMMQVDSSSPISDESKETPSSVGYVDKSSSSARARKQDETLQLFSCVTRHVLHYAIPQEDDAVDPVVEFRDYASWFDASTPVCNRRVTAMDDRGLVLRRNEGGKLKLEKEYVMLVEAKSKFQRIVNGRPILTDECLGQMTCEAMAARLEDLSEVRNRFKDGRPKYEGWEEDVCGNDVQFNDLG</sequence>
<evidence type="ECO:0000313" key="2">
    <source>
        <dbReference type="EMBL" id="GAB0133328.1"/>
    </source>
</evidence>
<comment type="caution">
    <text evidence="2">The sequence shown here is derived from an EMBL/GenBank/DDBJ whole genome shotgun (WGS) entry which is preliminary data.</text>
</comment>
<feature type="compositionally biased region" description="Low complexity" evidence="1">
    <location>
        <begin position="170"/>
        <end position="181"/>
    </location>
</feature>
<feature type="compositionally biased region" description="Low complexity" evidence="1">
    <location>
        <begin position="149"/>
        <end position="159"/>
    </location>
</feature>
<feature type="region of interest" description="Disordered" evidence="1">
    <location>
        <begin position="118"/>
        <end position="183"/>
    </location>
</feature>
<proteinExistence type="predicted"/>
<gene>
    <name evidence="2" type="primary">g1740</name>
    <name evidence="2" type="ORF">EsDP_00001740</name>
</gene>
<name>A0ABQ0CIQ6_9HYPO</name>
<organism evidence="2 3">
    <name type="scientific">Epichloe bromicola</name>
    <dbReference type="NCBI Taxonomy" id="79588"/>
    <lineage>
        <taxon>Eukaryota</taxon>
        <taxon>Fungi</taxon>
        <taxon>Dikarya</taxon>
        <taxon>Ascomycota</taxon>
        <taxon>Pezizomycotina</taxon>
        <taxon>Sordariomycetes</taxon>
        <taxon>Hypocreomycetidae</taxon>
        <taxon>Hypocreales</taxon>
        <taxon>Clavicipitaceae</taxon>
        <taxon>Epichloe</taxon>
    </lineage>
</organism>
<dbReference type="EMBL" id="BAAFGZ010000040">
    <property type="protein sequence ID" value="GAB0133328.1"/>
    <property type="molecule type" value="Genomic_DNA"/>
</dbReference>
<protein>
    <submittedName>
        <fullName evidence="2">Uncharacterized protein</fullName>
    </submittedName>
</protein>
<reference evidence="3" key="1">
    <citation type="submission" date="2024-06" db="EMBL/GenBank/DDBJ databases">
        <title>Draft Genome Sequences of Epichloe bromicola Strains Isolated from Elymus ciliaris.</title>
        <authorList>
            <consortium name="Epichloe bromicola genome sequencing consortium"/>
            <person name="Miura A."/>
            <person name="Imano S."/>
            <person name="Ashida A."/>
            <person name="Sato I."/>
            <person name="Chiba S."/>
            <person name="Tanaka A."/>
            <person name="Camagna M."/>
            <person name="Takemoto D."/>
        </authorList>
    </citation>
    <scope>NUCLEOTIDE SEQUENCE [LARGE SCALE GENOMIC DNA]</scope>
    <source>
        <strain evidence="3">DP</strain>
    </source>
</reference>
<keyword evidence="3" id="KW-1185">Reference proteome</keyword>
<evidence type="ECO:0000313" key="3">
    <source>
        <dbReference type="Proteomes" id="UP001562357"/>
    </source>
</evidence>
<dbReference type="Proteomes" id="UP001562357">
    <property type="component" value="Unassembled WGS sequence"/>
</dbReference>
<accession>A0ABQ0CIQ6</accession>